<dbReference type="InterPro" id="IPR015943">
    <property type="entry name" value="WD40/YVTN_repeat-like_dom_sf"/>
</dbReference>
<protein>
    <submittedName>
        <fullName evidence="3">Outer membrane protein assembly factor BamB</fullName>
    </submittedName>
</protein>
<dbReference type="Pfam" id="PF13360">
    <property type="entry name" value="PQQ_2"/>
    <property type="match status" value="2"/>
</dbReference>
<dbReference type="EMBL" id="CP036291">
    <property type="protein sequence ID" value="QDU88696.1"/>
    <property type="molecule type" value="Genomic_DNA"/>
</dbReference>
<dbReference type="InterPro" id="IPR002372">
    <property type="entry name" value="PQQ_rpt_dom"/>
</dbReference>
<dbReference type="SMART" id="SM00564">
    <property type="entry name" value="PQQ"/>
    <property type="match status" value="3"/>
</dbReference>
<keyword evidence="1" id="KW-0732">Signal</keyword>
<feature type="signal peptide" evidence="1">
    <location>
        <begin position="1"/>
        <end position="22"/>
    </location>
</feature>
<evidence type="ECO:0000313" key="4">
    <source>
        <dbReference type="Proteomes" id="UP000317429"/>
    </source>
</evidence>
<sequence length="413" mass="42858" precursor="true">MRSTRLTALFLSALLTTAAASADDWPQFRGVGSSSIAAPTSLPTEWSTDTGAGIAWHADLPGKGVSSPIIVGGRVFVTASSGPREDRLHVLAFDAVSGKQLWHRQFWATGRTLCYRTSAVAAPTPASDGAHVFALYSSNDLVCFDLDGNLCWQRSLAEEHPGLGNDIGMASSPTVADGAVVVLCESQTASFSAAYEAADGAKRWEIARPKESCWTSPIAVDGGVCLQGEGGLTMLDPATGDVRWKQEMECAGISSPTAYGDLLFVSSGGLTAIDIAGDGAVAWRASGLQSSSPSPVVTDGLVLLLNRAGVLTGASATDGSPKLKLRLGGSFWATPVVVGDRAYLFNDAGAAFAVSLDGKGELLGKSEMGDAIYASPAVADGGLFVRSHARLWKIAATQTAHHQDTQGSDGRRL</sequence>
<accession>A0A518DB83</accession>
<dbReference type="InterPro" id="IPR018391">
    <property type="entry name" value="PQQ_b-propeller_rpt"/>
</dbReference>
<dbReference type="PANTHER" id="PTHR34512:SF30">
    <property type="entry name" value="OUTER MEMBRANE PROTEIN ASSEMBLY FACTOR BAMB"/>
    <property type="match status" value="1"/>
</dbReference>
<dbReference type="OrthoDB" id="244732at2"/>
<proteinExistence type="predicted"/>
<name>A0A518DB83_9BACT</name>
<dbReference type="SUPFAM" id="SSF50998">
    <property type="entry name" value="Quinoprotein alcohol dehydrogenase-like"/>
    <property type="match status" value="1"/>
</dbReference>
<dbReference type="RefSeq" id="WP_145283880.1">
    <property type="nucleotide sequence ID" value="NZ_CP036291.1"/>
</dbReference>
<evidence type="ECO:0000256" key="1">
    <source>
        <dbReference type="SAM" id="SignalP"/>
    </source>
</evidence>
<dbReference type="InterPro" id="IPR011047">
    <property type="entry name" value="Quinoprotein_ADH-like_sf"/>
</dbReference>
<evidence type="ECO:0000259" key="2">
    <source>
        <dbReference type="Pfam" id="PF13360"/>
    </source>
</evidence>
<dbReference type="Proteomes" id="UP000317429">
    <property type="component" value="Chromosome"/>
</dbReference>
<reference evidence="3 4" key="1">
    <citation type="submission" date="2019-02" db="EMBL/GenBank/DDBJ databases">
        <title>Deep-cultivation of Planctomycetes and their phenomic and genomic characterization uncovers novel biology.</title>
        <authorList>
            <person name="Wiegand S."/>
            <person name="Jogler M."/>
            <person name="Boedeker C."/>
            <person name="Pinto D."/>
            <person name="Vollmers J."/>
            <person name="Rivas-Marin E."/>
            <person name="Kohn T."/>
            <person name="Peeters S.H."/>
            <person name="Heuer A."/>
            <person name="Rast P."/>
            <person name="Oberbeckmann S."/>
            <person name="Bunk B."/>
            <person name="Jeske O."/>
            <person name="Meyerdierks A."/>
            <person name="Storesund J.E."/>
            <person name="Kallscheuer N."/>
            <person name="Luecker S."/>
            <person name="Lage O.M."/>
            <person name="Pohl T."/>
            <person name="Merkel B.J."/>
            <person name="Hornburger P."/>
            <person name="Mueller R.-W."/>
            <person name="Bruemmer F."/>
            <person name="Labrenz M."/>
            <person name="Spormann A.M."/>
            <person name="Op den Camp H."/>
            <person name="Overmann J."/>
            <person name="Amann R."/>
            <person name="Jetten M.S.M."/>
            <person name="Mascher T."/>
            <person name="Medema M.H."/>
            <person name="Devos D.P."/>
            <person name="Kaster A.-K."/>
            <person name="Ovreas L."/>
            <person name="Rohde M."/>
            <person name="Galperin M.Y."/>
            <person name="Jogler C."/>
        </authorList>
    </citation>
    <scope>NUCLEOTIDE SEQUENCE [LARGE SCALE GENOMIC DNA]</scope>
    <source>
        <strain evidence="3 4">Pla175</strain>
    </source>
</reference>
<keyword evidence="4" id="KW-1185">Reference proteome</keyword>
<dbReference type="AlphaFoldDB" id="A0A518DB83"/>
<dbReference type="PANTHER" id="PTHR34512">
    <property type="entry name" value="CELL SURFACE PROTEIN"/>
    <property type="match status" value="1"/>
</dbReference>
<evidence type="ECO:0000313" key="3">
    <source>
        <dbReference type="EMBL" id="QDU88696.1"/>
    </source>
</evidence>
<organism evidence="3 4">
    <name type="scientific">Pirellulimonas nuda</name>
    <dbReference type="NCBI Taxonomy" id="2528009"/>
    <lineage>
        <taxon>Bacteria</taxon>
        <taxon>Pseudomonadati</taxon>
        <taxon>Planctomycetota</taxon>
        <taxon>Planctomycetia</taxon>
        <taxon>Pirellulales</taxon>
        <taxon>Lacipirellulaceae</taxon>
        <taxon>Pirellulimonas</taxon>
    </lineage>
</organism>
<feature type="domain" description="Pyrrolo-quinoline quinone repeat" evidence="2">
    <location>
        <begin position="194"/>
        <end position="395"/>
    </location>
</feature>
<feature type="domain" description="Pyrrolo-quinoline quinone repeat" evidence="2">
    <location>
        <begin position="45"/>
        <end position="188"/>
    </location>
</feature>
<dbReference type="Gene3D" id="2.130.10.10">
    <property type="entry name" value="YVTN repeat-like/Quinoprotein amine dehydrogenase"/>
    <property type="match status" value="2"/>
</dbReference>
<gene>
    <name evidence="3" type="primary">bamB_6</name>
    <name evidence="3" type="ORF">Pla175_20770</name>
</gene>
<dbReference type="KEGG" id="pnd:Pla175_20770"/>
<feature type="chain" id="PRO_5022094634" evidence="1">
    <location>
        <begin position="23"/>
        <end position="413"/>
    </location>
</feature>